<evidence type="ECO:0000313" key="3">
    <source>
        <dbReference type="EMBL" id="KMS96279.1"/>
    </source>
</evidence>
<dbReference type="Proteomes" id="UP000035740">
    <property type="component" value="Unassembled WGS sequence"/>
</dbReference>
<feature type="region of interest" description="Disordered" evidence="1">
    <location>
        <begin position="66"/>
        <end position="89"/>
    </location>
</feature>
<proteinExistence type="predicted"/>
<keyword evidence="2" id="KW-1133">Transmembrane helix</keyword>
<reference evidence="3 4" key="1">
    <citation type="journal article" date="2014" name="Nature">
        <title>The genome of the recently domesticated crop plant sugar beet (Beta vulgaris).</title>
        <authorList>
            <person name="Dohm J.C."/>
            <person name="Minoche A.E."/>
            <person name="Holtgrawe D."/>
            <person name="Capella-Gutierrez S."/>
            <person name="Zakrzewski F."/>
            <person name="Tafer H."/>
            <person name="Rupp O."/>
            <person name="Sorensen T.R."/>
            <person name="Stracke R."/>
            <person name="Reinhardt R."/>
            <person name="Goesmann A."/>
            <person name="Kraft T."/>
            <person name="Schulz B."/>
            <person name="Stadler P.F."/>
            <person name="Schmidt T."/>
            <person name="Gabaldon T."/>
            <person name="Lehrach H."/>
            <person name="Weisshaar B."/>
            <person name="Himmelbauer H."/>
        </authorList>
    </citation>
    <scope>NUCLEOTIDE SEQUENCE [LARGE SCALE GENOMIC DNA]</scope>
    <source>
        <tissue evidence="3">Taproot</tissue>
    </source>
</reference>
<keyword evidence="2" id="KW-0472">Membrane</keyword>
<gene>
    <name evidence="3" type="ORF">BVRB_000450</name>
</gene>
<evidence type="ECO:0000256" key="2">
    <source>
        <dbReference type="SAM" id="Phobius"/>
    </source>
</evidence>
<keyword evidence="2" id="KW-0812">Transmembrane</keyword>
<sequence length="89" mass="9824">MTVSEVPYQNSMLPTKKCHLILWYFLKYLPGCTSLFSIICVAIAGVNYSVISADISLAISPRFASSQHNNIHGSKPRTAKPELLKNIKG</sequence>
<feature type="compositionally biased region" description="Basic and acidic residues" evidence="1">
    <location>
        <begin position="79"/>
        <end position="89"/>
    </location>
</feature>
<feature type="transmembrane region" description="Helical" evidence="2">
    <location>
        <begin position="20"/>
        <end position="46"/>
    </location>
</feature>
<organism evidence="3 4">
    <name type="scientific">Beta vulgaris subsp. vulgaris</name>
    <name type="common">Beet</name>
    <dbReference type="NCBI Taxonomy" id="3555"/>
    <lineage>
        <taxon>Eukaryota</taxon>
        <taxon>Viridiplantae</taxon>
        <taxon>Streptophyta</taxon>
        <taxon>Embryophyta</taxon>
        <taxon>Tracheophyta</taxon>
        <taxon>Spermatophyta</taxon>
        <taxon>Magnoliopsida</taxon>
        <taxon>eudicotyledons</taxon>
        <taxon>Gunneridae</taxon>
        <taxon>Pentapetalae</taxon>
        <taxon>Caryophyllales</taxon>
        <taxon>Chenopodiaceae</taxon>
        <taxon>Betoideae</taxon>
        <taxon>Beta</taxon>
    </lineage>
</organism>
<dbReference type="EMBL" id="KQ090394">
    <property type="protein sequence ID" value="KMS96279.1"/>
    <property type="molecule type" value="Genomic_DNA"/>
</dbReference>
<accession>A0A0J8B4X7</accession>
<evidence type="ECO:0000256" key="1">
    <source>
        <dbReference type="SAM" id="MobiDB-lite"/>
    </source>
</evidence>
<protein>
    <submittedName>
        <fullName evidence="3">Uncharacterized protein</fullName>
    </submittedName>
</protein>
<dbReference type="Gramene" id="KMS96279">
    <property type="protein sequence ID" value="KMS96279"/>
    <property type="gene ID" value="BVRB_000450"/>
</dbReference>
<evidence type="ECO:0000313" key="4">
    <source>
        <dbReference type="Proteomes" id="UP000035740"/>
    </source>
</evidence>
<name>A0A0J8B4X7_BETVV</name>
<dbReference type="AlphaFoldDB" id="A0A0J8B4X7"/>
<keyword evidence="4" id="KW-1185">Reference proteome</keyword>